<comment type="caution">
    <text evidence="9">The sequence shown here is derived from an EMBL/GenBank/DDBJ whole genome shotgun (WGS) entry which is preliminary data.</text>
</comment>
<keyword evidence="10" id="KW-1185">Reference proteome</keyword>
<evidence type="ECO:0000256" key="1">
    <source>
        <dbReference type="ARBA" id="ARBA00001932"/>
    </source>
</evidence>
<organism evidence="9 10">
    <name type="scientific">Camelimonas fluminis</name>
    <dbReference type="NCBI Taxonomy" id="1576911"/>
    <lineage>
        <taxon>Bacteria</taxon>
        <taxon>Pseudomonadati</taxon>
        <taxon>Pseudomonadota</taxon>
        <taxon>Alphaproteobacteria</taxon>
        <taxon>Hyphomicrobiales</taxon>
        <taxon>Chelatococcaceae</taxon>
        <taxon>Camelimonas</taxon>
    </lineage>
</organism>
<dbReference type="PROSITE" id="PS51645">
    <property type="entry name" value="PHR_CRY_ALPHA_BETA"/>
    <property type="match status" value="1"/>
</dbReference>
<dbReference type="EC" id="4.1.99.3" evidence="9"/>
<dbReference type="InterPro" id="IPR006050">
    <property type="entry name" value="DNA_photolyase_N"/>
</dbReference>
<reference evidence="10" key="1">
    <citation type="journal article" date="2019" name="Int. J. Syst. Evol. Microbiol.">
        <title>The Global Catalogue of Microorganisms (GCM) 10K type strain sequencing project: providing services to taxonomists for standard genome sequencing and annotation.</title>
        <authorList>
            <consortium name="The Broad Institute Genomics Platform"/>
            <consortium name="The Broad Institute Genome Sequencing Center for Infectious Disease"/>
            <person name="Wu L."/>
            <person name="Ma J."/>
        </authorList>
    </citation>
    <scope>NUCLEOTIDE SEQUENCE [LARGE SCALE GENOMIC DNA]</scope>
    <source>
        <strain evidence="10">KCTC 42282</strain>
    </source>
</reference>
<dbReference type="InterPro" id="IPR002081">
    <property type="entry name" value="Cryptochrome/DNA_photolyase_1"/>
</dbReference>
<dbReference type="InterPro" id="IPR005101">
    <property type="entry name" value="Cryptochr/Photolyase_FAD-bd"/>
</dbReference>
<feature type="region of interest" description="Disordered" evidence="7">
    <location>
        <begin position="419"/>
        <end position="440"/>
    </location>
</feature>
<dbReference type="RefSeq" id="WP_191318810.1">
    <property type="nucleotide sequence ID" value="NZ_BNCG01000004.1"/>
</dbReference>
<dbReference type="InterPro" id="IPR036134">
    <property type="entry name" value="Crypto/Photolyase_FAD-like_sf"/>
</dbReference>
<dbReference type="PANTHER" id="PTHR11455">
    <property type="entry name" value="CRYPTOCHROME"/>
    <property type="match status" value="1"/>
</dbReference>
<dbReference type="EMBL" id="JBHRYC010000098">
    <property type="protein sequence ID" value="MFC3639709.1"/>
    <property type="molecule type" value="Genomic_DNA"/>
</dbReference>
<dbReference type="GO" id="GO:0003904">
    <property type="term" value="F:deoxyribodipyrimidine photo-lyase activity"/>
    <property type="evidence" value="ECO:0007669"/>
    <property type="project" value="UniProtKB-EC"/>
</dbReference>
<keyword evidence="3 6" id="KW-0285">Flavoprotein</keyword>
<dbReference type="Pfam" id="PF00875">
    <property type="entry name" value="DNA_photolyase"/>
    <property type="match status" value="1"/>
</dbReference>
<keyword evidence="4 6" id="KW-0274">FAD</keyword>
<evidence type="ECO:0000256" key="6">
    <source>
        <dbReference type="RuleBase" id="RU004182"/>
    </source>
</evidence>
<evidence type="ECO:0000313" key="9">
    <source>
        <dbReference type="EMBL" id="MFC3639709.1"/>
    </source>
</evidence>
<dbReference type="Gene3D" id="1.10.579.10">
    <property type="entry name" value="DNA Cyclobutane Dipyrimidine Photolyase, subunit A, domain 3"/>
    <property type="match status" value="1"/>
</dbReference>
<dbReference type="InterPro" id="IPR018394">
    <property type="entry name" value="DNA_photolyase_1_CS_C"/>
</dbReference>
<proteinExistence type="inferred from homology"/>
<evidence type="ECO:0000256" key="4">
    <source>
        <dbReference type="ARBA" id="ARBA00022827"/>
    </source>
</evidence>
<feature type="domain" description="Photolyase/cryptochrome alpha/beta" evidence="8">
    <location>
        <begin position="1"/>
        <end position="121"/>
    </location>
</feature>
<evidence type="ECO:0000256" key="7">
    <source>
        <dbReference type="SAM" id="MobiDB-lite"/>
    </source>
</evidence>
<evidence type="ECO:0000256" key="5">
    <source>
        <dbReference type="ARBA" id="ARBA00022991"/>
    </source>
</evidence>
<dbReference type="Pfam" id="PF03441">
    <property type="entry name" value="FAD_binding_7"/>
    <property type="match status" value="1"/>
</dbReference>
<comment type="similarity">
    <text evidence="6">Belongs to the DNA photolyase family.</text>
</comment>
<protein>
    <submittedName>
        <fullName evidence="9">Cryptochrome/photolyase family protein</fullName>
        <ecNumber evidence="9">4.1.99.3</ecNumber>
    </submittedName>
</protein>
<sequence>MISICWFRRVLRLHDHPALVAAARRGPVIPLVILDPDEAARRPASAARQAASLPHLARDLAEQGSRLVIRRGSAAHVLPQLLRETGAVSIHATAGFPFASDDGLNARLAPAAIHFHSPGDLVSQLRRRPGGGGAYKVFTPFWKALRQSDVSEPLAAPVLTAPQNWPASDPVDWPEARTAMARGWDILNRHFRAGERQAHDCLDQFLNAAVAGYALYKEEPWRAGATSELSEALAVGEISARQIWRRALLASHEGVSGVEPFLRQLAWRAFSRELCASFPDMDTHSWRPAWEAFPWRKDNADAEAWRRGETGEPLVDAGMRELYATGRMHNRVRMITASYLTKHLLTDWRVGVDWFSQTLADWDPASNAVNWQWVAGCGPDASPFFRIFNPQTQAAKFDGEGRYRDYWLKETSEGAQRFASAAPRSWRARSSGRRTPDLDGGRRRALAAFAAMKTPGMAE</sequence>
<dbReference type="SUPFAM" id="SSF48173">
    <property type="entry name" value="Cryptochrome/photolyase FAD-binding domain"/>
    <property type="match status" value="1"/>
</dbReference>
<gene>
    <name evidence="9" type="ORF">ACFONL_20420</name>
</gene>
<evidence type="ECO:0000313" key="10">
    <source>
        <dbReference type="Proteomes" id="UP001595704"/>
    </source>
</evidence>
<evidence type="ECO:0000259" key="8">
    <source>
        <dbReference type="PROSITE" id="PS51645"/>
    </source>
</evidence>
<comment type="cofactor">
    <cofactor evidence="1">
        <name>(6R)-5,10-methylene-5,6,7,8-tetrahydrofolate</name>
        <dbReference type="ChEBI" id="CHEBI:15636"/>
    </cofactor>
</comment>
<keyword evidence="5 6" id="KW-0157">Chromophore</keyword>
<dbReference type="InterPro" id="IPR036155">
    <property type="entry name" value="Crypto/Photolyase_N_sf"/>
</dbReference>
<dbReference type="Gene3D" id="3.40.50.620">
    <property type="entry name" value="HUPs"/>
    <property type="match status" value="1"/>
</dbReference>
<dbReference type="PANTHER" id="PTHR11455:SF9">
    <property type="entry name" value="CRYPTOCHROME CIRCADIAN CLOCK 5 ISOFORM X1"/>
    <property type="match status" value="1"/>
</dbReference>
<evidence type="ECO:0000256" key="2">
    <source>
        <dbReference type="ARBA" id="ARBA00001974"/>
    </source>
</evidence>
<dbReference type="InterPro" id="IPR014729">
    <property type="entry name" value="Rossmann-like_a/b/a_fold"/>
</dbReference>
<comment type="cofactor">
    <cofactor evidence="2">
        <name>FAD</name>
        <dbReference type="ChEBI" id="CHEBI:57692"/>
    </cofactor>
</comment>
<name>A0ABV7ULW1_9HYPH</name>
<dbReference type="PRINTS" id="PR00147">
    <property type="entry name" value="DNAPHOTLYASE"/>
</dbReference>
<dbReference type="Gene3D" id="1.25.40.80">
    <property type="match status" value="1"/>
</dbReference>
<evidence type="ECO:0000256" key="3">
    <source>
        <dbReference type="ARBA" id="ARBA00022630"/>
    </source>
</evidence>
<accession>A0ABV7ULW1</accession>
<dbReference type="PROSITE" id="PS00394">
    <property type="entry name" value="DNA_PHOTOLYASES_1_1"/>
    <property type="match status" value="1"/>
</dbReference>
<dbReference type="Proteomes" id="UP001595704">
    <property type="component" value="Unassembled WGS sequence"/>
</dbReference>
<dbReference type="SUPFAM" id="SSF52425">
    <property type="entry name" value="Cryptochrome/photolyase, N-terminal domain"/>
    <property type="match status" value="1"/>
</dbReference>
<keyword evidence="9" id="KW-0456">Lyase</keyword>